<feature type="region of interest" description="Disordered" evidence="1">
    <location>
        <begin position="473"/>
        <end position="502"/>
    </location>
</feature>
<feature type="compositionally biased region" description="Low complexity" evidence="1">
    <location>
        <begin position="27"/>
        <end position="36"/>
    </location>
</feature>
<accession>A0A921R126</accession>
<feature type="compositionally biased region" description="Basic and acidic residues" evidence="1">
    <location>
        <begin position="128"/>
        <end position="148"/>
    </location>
</feature>
<comment type="caution">
    <text evidence="3">The sequence shown here is derived from an EMBL/GenBank/DDBJ whole genome shotgun (WGS) entry which is preliminary data.</text>
</comment>
<feature type="region of interest" description="Disordered" evidence="1">
    <location>
        <begin position="1"/>
        <end position="149"/>
    </location>
</feature>
<dbReference type="PANTHER" id="PTHR12931:SF17">
    <property type="entry name" value="OS02G0521500 PROTEIN"/>
    <property type="match status" value="1"/>
</dbReference>
<dbReference type="FunFam" id="1.20.1300.20:FF:000004">
    <property type="entry name" value="RNA-binding protein 8A"/>
    <property type="match status" value="1"/>
</dbReference>
<dbReference type="Gene3D" id="1.20.1300.20">
    <property type="entry name" value="Peptidase C65 Otubain, subdomain 2"/>
    <property type="match status" value="1"/>
</dbReference>
<dbReference type="EMBL" id="CM027683">
    <property type="protein sequence ID" value="KAG0531303.1"/>
    <property type="molecule type" value="Genomic_DNA"/>
</dbReference>
<dbReference type="CDD" id="cd22749">
    <property type="entry name" value="Otubain_C65"/>
    <property type="match status" value="1"/>
</dbReference>
<evidence type="ECO:0000259" key="2">
    <source>
        <dbReference type="PROSITE" id="PS50802"/>
    </source>
</evidence>
<reference evidence="3" key="1">
    <citation type="journal article" date="2019" name="BMC Genomics">
        <title>A new reference genome for Sorghum bicolor reveals high levels of sequence similarity between sweet and grain genotypes: implications for the genetics of sugar metabolism.</title>
        <authorList>
            <person name="Cooper E.A."/>
            <person name="Brenton Z.W."/>
            <person name="Flinn B.S."/>
            <person name="Jenkins J."/>
            <person name="Shu S."/>
            <person name="Flowers D."/>
            <person name="Luo F."/>
            <person name="Wang Y."/>
            <person name="Xia P."/>
            <person name="Barry K."/>
            <person name="Daum C."/>
            <person name="Lipzen A."/>
            <person name="Yoshinaga Y."/>
            <person name="Schmutz J."/>
            <person name="Saski C."/>
            <person name="Vermerris W."/>
            <person name="Kresovich S."/>
        </authorList>
    </citation>
    <scope>NUCLEOTIDE SEQUENCE</scope>
</reference>
<dbReference type="InterPro" id="IPR003323">
    <property type="entry name" value="OTU_dom"/>
</dbReference>
<feature type="compositionally biased region" description="Polar residues" evidence="1">
    <location>
        <begin position="96"/>
        <end position="107"/>
    </location>
</feature>
<organism evidence="3 4">
    <name type="scientific">Sorghum bicolor</name>
    <name type="common">Sorghum</name>
    <name type="synonym">Sorghum vulgare</name>
    <dbReference type="NCBI Taxonomy" id="4558"/>
    <lineage>
        <taxon>Eukaryota</taxon>
        <taxon>Viridiplantae</taxon>
        <taxon>Streptophyta</taxon>
        <taxon>Embryophyta</taxon>
        <taxon>Tracheophyta</taxon>
        <taxon>Spermatophyta</taxon>
        <taxon>Magnoliopsida</taxon>
        <taxon>Liliopsida</taxon>
        <taxon>Poales</taxon>
        <taxon>Poaceae</taxon>
        <taxon>PACMAD clade</taxon>
        <taxon>Panicoideae</taxon>
        <taxon>Andropogonodae</taxon>
        <taxon>Andropogoneae</taxon>
        <taxon>Sorghinae</taxon>
        <taxon>Sorghum</taxon>
    </lineage>
</organism>
<dbReference type="OrthoDB" id="640208at2759"/>
<gene>
    <name evidence="3" type="ORF">BDA96_04G012100</name>
</gene>
<feature type="compositionally biased region" description="Basic and acidic residues" evidence="1">
    <location>
        <begin position="492"/>
        <end position="502"/>
    </location>
</feature>
<dbReference type="KEGG" id="sbi:8085195"/>
<dbReference type="Pfam" id="PF10275">
    <property type="entry name" value="Peptidase_C65"/>
    <property type="match status" value="1"/>
</dbReference>
<name>A0A921R126_SORBI</name>
<dbReference type="InterPro" id="IPR019400">
    <property type="entry name" value="Peptidase_C65_otubain"/>
</dbReference>
<evidence type="ECO:0000313" key="3">
    <source>
        <dbReference type="EMBL" id="KAG0531303.1"/>
    </source>
</evidence>
<dbReference type="InterPro" id="IPR042467">
    <property type="entry name" value="Peptidase_C65_otubain_sub2"/>
</dbReference>
<dbReference type="Proteomes" id="UP000807115">
    <property type="component" value="Chromosome 4"/>
</dbReference>
<proteinExistence type="predicted"/>
<sequence length="502" mass="56122">MASVSAKNQEDTEADSLREDAEEESNAADSAAAAATAPPPPAPPSKSFQEGANGSPEAGGRDPSPTTAAAAERKGEETMSSAPTGGKPSLPPRPISVSTARGPSSASGKPLPPRPTSREEVVASGTAEKGKGKTSKDKDQKAEAEKVPRKLKGQVKSWLEKVQNKQIWRKVLHRIRNNRNHTIMNPHVNYQKVHMAGIIRHYSLLERVAEQGFHSNVLELCRAYSEFRPVLGDGECFYRSFIFSYLEQVLDRQDTHEEHRILAAVKGVARQHARLGWASEFSSSHKAFKKLIKKVMRWKTHSRWKHVPTINSYRTEKLLEFFSSYDKTNDIFTFLRLVAAIWICSHSEEFEPLIPELNEGYTLTDWCSREVIQRKVFTDHIQIIALVRALGVPLRVEYLFQEVGQDLYTGQTSEDDISICICLPCHHHVLPPAHQVPRVTVLYSDQHYDVIYPYCADGKVILTDVRSSQQSDKIECPTAAKSPSQHQGSSYSDEKSSQRLTG</sequence>
<evidence type="ECO:0000313" key="4">
    <source>
        <dbReference type="Proteomes" id="UP000807115"/>
    </source>
</evidence>
<feature type="compositionally biased region" description="Polar residues" evidence="1">
    <location>
        <begin position="481"/>
        <end position="491"/>
    </location>
</feature>
<dbReference type="AlphaFoldDB" id="A0A921R126"/>
<dbReference type="SUPFAM" id="SSF54001">
    <property type="entry name" value="Cysteine proteinases"/>
    <property type="match status" value="1"/>
</dbReference>
<dbReference type="PROSITE" id="PS50802">
    <property type="entry name" value="OTU"/>
    <property type="match status" value="1"/>
</dbReference>
<feature type="domain" description="OTU" evidence="2">
    <location>
        <begin position="225"/>
        <end position="454"/>
    </location>
</feature>
<protein>
    <recommendedName>
        <fullName evidence="2">OTU domain-containing protein</fullName>
    </recommendedName>
</protein>
<evidence type="ECO:0000256" key="1">
    <source>
        <dbReference type="SAM" id="MobiDB-lite"/>
    </source>
</evidence>
<reference evidence="3" key="2">
    <citation type="submission" date="2020-10" db="EMBL/GenBank/DDBJ databases">
        <authorList>
            <person name="Cooper E.A."/>
            <person name="Brenton Z.W."/>
            <person name="Flinn B.S."/>
            <person name="Jenkins J."/>
            <person name="Shu S."/>
            <person name="Flowers D."/>
            <person name="Luo F."/>
            <person name="Wang Y."/>
            <person name="Xia P."/>
            <person name="Barry K."/>
            <person name="Daum C."/>
            <person name="Lipzen A."/>
            <person name="Yoshinaga Y."/>
            <person name="Schmutz J."/>
            <person name="Saski C."/>
            <person name="Vermerris W."/>
            <person name="Kresovich S."/>
        </authorList>
    </citation>
    <scope>NUCLEOTIDE SEQUENCE</scope>
</reference>
<dbReference type="PANTHER" id="PTHR12931">
    <property type="entry name" value="UBIQUITIN THIOLESTERASE PROTEIN OTUB"/>
    <property type="match status" value="1"/>
</dbReference>
<dbReference type="InterPro" id="IPR038765">
    <property type="entry name" value="Papain-like_cys_pep_sf"/>
</dbReference>